<evidence type="ECO:0000313" key="1">
    <source>
        <dbReference type="EMBL" id="CAG8605293.1"/>
    </source>
</evidence>
<sequence>MANTQPKINLPELVWQRFENLWNEVEIFPEEEMIFGQVLESRLLTKH</sequence>
<gene>
    <name evidence="1" type="ORF">DEBURN_LOCUS9719</name>
</gene>
<organism evidence="1 2">
    <name type="scientific">Diversispora eburnea</name>
    <dbReference type="NCBI Taxonomy" id="1213867"/>
    <lineage>
        <taxon>Eukaryota</taxon>
        <taxon>Fungi</taxon>
        <taxon>Fungi incertae sedis</taxon>
        <taxon>Mucoromycota</taxon>
        <taxon>Glomeromycotina</taxon>
        <taxon>Glomeromycetes</taxon>
        <taxon>Diversisporales</taxon>
        <taxon>Diversisporaceae</taxon>
        <taxon>Diversispora</taxon>
    </lineage>
</organism>
<name>A0A9N9CKQ5_9GLOM</name>
<comment type="caution">
    <text evidence="1">The sequence shown here is derived from an EMBL/GenBank/DDBJ whole genome shotgun (WGS) entry which is preliminary data.</text>
</comment>
<accession>A0A9N9CKQ5</accession>
<dbReference type="EMBL" id="CAJVPK010002057">
    <property type="protein sequence ID" value="CAG8605293.1"/>
    <property type="molecule type" value="Genomic_DNA"/>
</dbReference>
<evidence type="ECO:0000313" key="2">
    <source>
        <dbReference type="Proteomes" id="UP000789706"/>
    </source>
</evidence>
<feature type="non-terminal residue" evidence="1">
    <location>
        <position position="47"/>
    </location>
</feature>
<proteinExistence type="predicted"/>
<keyword evidence="2" id="KW-1185">Reference proteome</keyword>
<protein>
    <submittedName>
        <fullName evidence="1">2266_t:CDS:1</fullName>
    </submittedName>
</protein>
<dbReference type="Proteomes" id="UP000789706">
    <property type="component" value="Unassembled WGS sequence"/>
</dbReference>
<dbReference type="AlphaFoldDB" id="A0A9N9CKQ5"/>
<reference evidence="1" key="1">
    <citation type="submission" date="2021-06" db="EMBL/GenBank/DDBJ databases">
        <authorList>
            <person name="Kallberg Y."/>
            <person name="Tangrot J."/>
            <person name="Rosling A."/>
        </authorList>
    </citation>
    <scope>NUCLEOTIDE SEQUENCE</scope>
    <source>
        <strain evidence="1">AZ414A</strain>
    </source>
</reference>